<feature type="compositionally biased region" description="Basic and acidic residues" evidence="8">
    <location>
        <begin position="434"/>
        <end position="443"/>
    </location>
</feature>
<evidence type="ECO:0000256" key="2">
    <source>
        <dbReference type="ARBA" id="ARBA00022741"/>
    </source>
</evidence>
<protein>
    <recommendedName>
        <fullName evidence="7">ATP-dependent DNA helicase</fullName>
        <ecNumber evidence="7">5.6.2.4</ecNumber>
    </recommendedName>
</protein>
<gene>
    <name evidence="11" type="ORF">WJX84_000423</name>
</gene>
<comment type="similarity">
    <text evidence="1 7">Belongs to the helicase family. RecQ subfamily.</text>
</comment>
<evidence type="ECO:0000313" key="12">
    <source>
        <dbReference type="Proteomes" id="UP001485043"/>
    </source>
</evidence>
<feature type="domain" description="Helicase ATP-binding" evidence="9">
    <location>
        <begin position="1"/>
        <end position="101"/>
    </location>
</feature>
<dbReference type="Pfam" id="PF00271">
    <property type="entry name" value="Helicase_C"/>
    <property type="match status" value="1"/>
</dbReference>
<keyword evidence="2 7" id="KW-0547">Nucleotide-binding</keyword>
<dbReference type="Pfam" id="PF00270">
    <property type="entry name" value="DEAD"/>
    <property type="match status" value="1"/>
</dbReference>
<keyword evidence="12" id="KW-1185">Reference proteome</keyword>
<feature type="compositionally biased region" description="Low complexity" evidence="8">
    <location>
        <begin position="581"/>
        <end position="600"/>
    </location>
</feature>
<comment type="catalytic activity">
    <reaction evidence="6 7">
        <text>Couples ATP hydrolysis with the unwinding of duplex DNA by translocating in the 3'-5' direction.</text>
        <dbReference type="EC" id="5.6.2.4"/>
    </reaction>
</comment>
<dbReference type="GO" id="GO:0016787">
    <property type="term" value="F:hydrolase activity"/>
    <property type="evidence" value="ECO:0007669"/>
    <property type="project" value="UniProtKB-KW"/>
</dbReference>
<sequence length="675" mass="73072">MRRLQTSPPQLSLLFVTPELLSTDGFGTVLQGMYKADNLTLFAIDEAHCISSWGHDFRSAYRKLAVLRRRFPHVPIMALTATAAVKVREDVVQQLHLRDPLILVSSFDRPNIHYSVSYYAADQPQTFEAHAVSTIMRHFEDGREHSSQGDWPCGIIYCLKRETTEDMARALSKRGLPCEAYHAGLKDRSQTLTDWTSGKVPAVAATISFGMGIDKADVRLVIHFNLPKSIESFYQESGRAGRDGRPAQSVMLYSLKDRGFMDFILGRGKKRKRGKAANNAGEPNTAQAQRAFGEVENYCRRVRCRRQALLAHFGEKLAKDGCSGCDVCSDSAAVELQLARVAKEETQQAQDKATGRRWRDAANEPQNGDPYAGIALGYGADTGAAGSSEDDANGAGTGSGCYEDAMHEDAAAQAMHSAKKAGKGQQATLEAMEQAEKAQDQRKAPGSQLSPLPHQSSQVRARWHPLSAPRSRNLLGGHWDGYSFGKAPGRLRQLAEGGRMAAKTPPKPAKGISDGMRTAARERLYSVLKGGGAAEGIGDTAQGEAQRIEAELFRATASKPVYNSMLANALRSARSQADAQPSPHSHSPATTSTASPTATTDENTAYHSSAMSASCPDASSNFRASPVAAKHSQAGRRIRQLKRHHLMDISQAASEVVAAWKHRLVAMEASSADGS</sequence>
<dbReference type="GO" id="GO:0005737">
    <property type="term" value="C:cytoplasm"/>
    <property type="evidence" value="ECO:0007669"/>
    <property type="project" value="TreeGrafter"/>
</dbReference>
<evidence type="ECO:0000256" key="4">
    <source>
        <dbReference type="ARBA" id="ARBA00022806"/>
    </source>
</evidence>
<organism evidence="11 12">
    <name type="scientific">Apatococcus fuscideae</name>
    <dbReference type="NCBI Taxonomy" id="2026836"/>
    <lineage>
        <taxon>Eukaryota</taxon>
        <taxon>Viridiplantae</taxon>
        <taxon>Chlorophyta</taxon>
        <taxon>core chlorophytes</taxon>
        <taxon>Trebouxiophyceae</taxon>
        <taxon>Chlorellales</taxon>
        <taxon>Chlorellaceae</taxon>
        <taxon>Apatococcus</taxon>
    </lineage>
</organism>
<dbReference type="Pfam" id="PF16124">
    <property type="entry name" value="RecQ_Zn_bind"/>
    <property type="match status" value="1"/>
</dbReference>
<dbReference type="GO" id="GO:0009378">
    <property type="term" value="F:four-way junction helicase activity"/>
    <property type="evidence" value="ECO:0007669"/>
    <property type="project" value="TreeGrafter"/>
</dbReference>
<keyword evidence="7" id="KW-0539">Nucleus</keyword>
<keyword evidence="3 7" id="KW-0378">Hydrolase</keyword>
<dbReference type="InterPro" id="IPR001650">
    <property type="entry name" value="Helicase_C-like"/>
</dbReference>
<dbReference type="Gene3D" id="3.40.50.300">
    <property type="entry name" value="P-loop containing nucleotide triphosphate hydrolases"/>
    <property type="match status" value="2"/>
</dbReference>
<dbReference type="Proteomes" id="UP001485043">
    <property type="component" value="Unassembled WGS sequence"/>
</dbReference>
<feature type="region of interest" description="Disordered" evidence="8">
    <location>
        <begin position="344"/>
        <end position="375"/>
    </location>
</feature>
<comment type="subcellular location">
    <subcellularLocation>
        <location evidence="7">Nucleus</location>
    </subcellularLocation>
</comment>
<feature type="domain" description="Helicase C-terminal" evidence="10">
    <location>
        <begin position="134"/>
        <end position="293"/>
    </location>
</feature>
<comment type="catalytic activity">
    <reaction evidence="7">
        <text>ATP + H2O = ADP + phosphate + H(+)</text>
        <dbReference type="Rhea" id="RHEA:13065"/>
        <dbReference type="ChEBI" id="CHEBI:15377"/>
        <dbReference type="ChEBI" id="CHEBI:15378"/>
        <dbReference type="ChEBI" id="CHEBI:30616"/>
        <dbReference type="ChEBI" id="CHEBI:43474"/>
        <dbReference type="ChEBI" id="CHEBI:456216"/>
    </reaction>
</comment>
<feature type="compositionally biased region" description="Polar residues" evidence="8">
    <location>
        <begin position="601"/>
        <end position="623"/>
    </location>
</feature>
<name>A0AAW1SN96_9CHLO</name>
<dbReference type="SMART" id="SM00490">
    <property type="entry name" value="HELICc"/>
    <property type="match status" value="1"/>
</dbReference>
<dbReference type="GO" id="GO:0003676">
    <property type="term" value="F:nucleic acid binding"/>
    <property type="evidence" value="ECO:0007669"/>
    <property type="project" value="InterPro"/>
</dbReference>
<dbReference type="InterPro" id="IPR004589">
    <property type="entry name" value="DNA_helicase_ATP-dep_RecQ"/>
</dbReference>
<dbReference type="GO" id="GO:0000724">
    <property type="term" value="P:double-strand break repair via homologous recombination"/>
    <property type="evidence" value="ECO:0007669"/>
    <property type="project" value="TreeGrafter"/>
</dbReference>
<evidence type="ECO:0000259" key="10">
    <source>
        <dbReference type="PROSITE" id="PS51194"/>
    </source>
</evidence>
<dbReference type="GO" id="GO:0005524">
    <property type="term" value="F:ATP binding"/>
    <property type="evidence" value="ECO:0007669"/>
    <property type="project" value="UniProtKB-KW"/>
</dbReference>
<dbReference type="AlphaFoldDB" id="A0AAW1SN96"/>
<feature type="region of interest" description="Disordered" evidence="8">
    <location>
        <begin position="572"/>
        <end position="636"/>
    </location>
</feature>
<feature type="region of interest" description="Disordered" evidence="8">
    <location>
        <begin position="412"/>
        <end position="463"/>
    </location>
</feature>
<proteinExistence type="inferred from homology"/>
<dbReference type="EMBL" id="JALJOV010001384">
    <property type="protein sequence ID" value="KAK9848677.1"/>
    <property type="molecule type" value="Genomic_DNA"/>
</dbReference>
<dbReference type="InterPro" id="IPR032284">
    <property type="entry name" value="RecQ_Zn-bd"/>
</dbReference>
<dbReference type="PROSITE" id="PS51194">
    <property type="entry name" value="HELICASE_CTER"/>
    <property type="match status" value="1"/>
</dbReference>
<dbReference type="PANTHER" id="PTHR13710">
    <property type="entry name" value="DNA HELICASE RECQ FAMILY MEMBER"/>
    <property type="match status" value="1"/>
</dbReference>
<dbReference type="InterPro" id="IPR027417">
    <property type="entry name" value="P-loop_NTPase"/>
</dbReference>
<dbReference type="SUPFAM" id="SSF52540">
    <property type="entry name" value="P-loop containing nucleoside triphosphate hydrolases"/>
    <property type="match status" value="1"/>
</dbReference>
<dbReference type="GO" id="GO:0005694">
    <property type="term" value="C:chromosome"/>
    <property type="evidence" value="ECO:0007669"/>
    <property type="project" value="TreeGrafter"/>
</dbReference>
<dbReference type="PANTHER" id="PTHR13710:SF155">
    <property type="entry name" value="ATP-DEPENDENT DNA HELICASE Q-LIKE 3"/>
    <property type="match status" value="1"/>
</dbReference>
<keyword evidence="4 7" id="KW-0347">Helicase</keyword>
<accession>A0AAW1SN96</accession>
<dbReference type="InterPro" id="IPR014001">
    <property type="entry name" value="Helicase_ATP-bd"/>
</dbReference>
<dbReference type="NCBIfam" id="TIGR00614">
    <property type="entry name" value="recQ_fam"/>
    <property type="match status" value="1"/>
</dbReference>
<feature type="compositionally biased region" description="Low complexity" evidence="8">
    <location>
        <begin position="447"/>
        <end position="458"/>
    </location>
</feature>
<reference evidence="11 12" key="1">
    <citation type="journal article" date="2024" name="Nat. Commun.">
        <title>Phylogenomics reveals the evolutionary origins of lichenization in chlorophyte algae.</title>
        <authorList>
            <person name="Puginier C."/>
            <person name="Libourel C."/>
            <person name="Otte J."/>
            <person name="Skaloud P."/>
            <person name="Haon M."/>
            <person name="Grisel S."/>
            <person name="Petersen M."/>
            <person name="Berrin J.G."/>
            <person name="Delaux P.M."/>
            <person name="Dal Grande F."/>
            <person name="Keller J."/>
        </authorList>
    </citation>
    <scope>NUCLEOTIDE SEQUENCE [LARGE SCALE GENOMIC DNA]</scope>
    <source>
        <strain evidence="11 12">SAG 2523</strain>
    </source>
</reference>
<feature type="compositionally biased region" description="Basic and acidic residues" evidence="8">
    <location>
        <begin position="353"/>
        <end position="362"/>
    </location>
</feature>
<keyword evidence="5 7" id="KW-0067">ATP-binding</keyword>
<evidence type="ECO:0000256" key="8">
    <source>
        <dbReference type="SAM" id="MobiDB-lite"/>
    </source>
</evidence>
<dbReference type="GO" id="GO:0043138">
    <property type="term" value="F:3'-5' DNA helicase activity"/>
    <property type="evidence" value="ECO:0007669"/>
    <property type="project" value="UniProtKB-EC"/>
</dbReference>
<evidence type="ECO:0000313" key="11">
    <source>
        <dbReference type="EMBL" id="KAK9848677.1"/>
    </source>
</evidence>
<evidence type="ECO:0000256" key="5">
    <source>
        <dbReference type="ARBA" id="ARBA00022840"/>
    </source>
</evidence>
<evidence type="ECO:0000256" key="1">
    <source>
        <dbReference type="ARBA" id="ARBA00005446"/>
    </source>
</evidence>
<evidence type="ECO:0000256" key="3">
    <source>
        <dbReference type="ARBA" id="ARBA00022801"/>
    </source>
</evidence>
<comment type="caution">
    <text evidence="11">The sequence shown here is derived from an EMBL/GenBank/DDBJ whole genome shotgun (WGS) entry which is preliminary data.</text>
</comment>
<dbReference type="PROSITE" id="PS51192">
    <property type="entry name" value="HELICASE_ATP_BIND_1"/>
    <property type="match status" value="1"/>
</dbReference>
<dbReference type="EC" id="5.6.2.4" evidence="7"/>
<dbReference type="InterPro" id="IPR011545">
    <property type="entry name" value="DEAD/DEAH_box_helicase_dom"/>
</dbReference>
<evidence type="ECO:0000256" key="6">
    <source>
        <dbReference type="ARBA" id="ARBA00034617"/>
    </source>
</evidence>
<evidence type="ECO:0000256" key="7">
    <source>
        <dbReference type="RuleBase" id="RU364117"/>
    </source>
</evidence>
<dbReference type="GO" id="GO:0005634">
    <property type="term" value="C:nucleus"/>
    <property type="evidence" value="ECO:0007669"/>
    <property type="project" value="UniProtKB-SubCell"/>
</dbReference>
<evidence type="ECO:0000259" key="9">
    <source>
        <dbReference type="PROSITE" id="PS51192"/>
    </source>
</evidence>